<evidence type="ECO:0000256" key="3">
    <source>
        <dbReference type="ARBA" id="ARBA00012411"/>
    </source>
</evidence>
<dbReference type="SMART" id="SM00220">
    <property type="entry name" value="S_TKc"/>
    <property type="match status" value="1"/>
</dbReference>
<evidence type="ECO:0000256" key="6">
    <source>
        <dbReference type="ARBA" id="ARBA00022679"/>
    </source>
</evidence>
<proteinExistence type="inferred from homology"/>
<dbReference type="InterPro" id="IPR003527">
    <property type="entry name" value="MAP_kinase_CS"/>
</dbReference>
<dbReference type="GO" id="GO:0005524">
    <property type="term" value="F:ATP binding"/>
    <property type="evidence" value="ECO:0007669"/>
    <property type="project" value="UniProtKB-UniRule"/>
</dbReference>
<sequence>MGYGLKVEVILQCYREHQANIGTDEKNTRRLLFDKSGITMQPFANDGLINTSQFLTSSQRPARQFRYFSMQTVEFAVPSDSTDELSTAEYLGGGSFGNVIKVTNFICADGRRAVVAIKKLYEPFRDEKTALRVYREIRLLQMMVHENIVRLIDLYTPDNSLSTLSIVYIVTEYAGNSLYEILKRERETGLRILTPEHHKFIIYQLLRALKYIHSANVMHRDLKPGNLALTDECDLSVLDFGLARSLNADDTVLSGYVITRWYRSPEVMYWKICSYDTQADVWSVGCILAELSLGRPLFPGEDSMAQYRLIAELCGSPDPELLAKLASNEAILNVITKLGVYSRKSFSDYFPKTFSKHLVDFLDRILVLDPEKRMTVTDALSHPYLKEYSMPEDEPIADGPFILDEGSNGRTVGEWKVYEEQIIDGDNDNKNEGSVNLDQMDDDDDDDGDDGVFVVSADDSCGDR</sequence>
<feature type="region of interest" description="Disordered" evidence="13">
    <location>
        <begin position="422"/>
        <end position="464"/>
    </location>
</feature>
<evidence type="ECO:0000256" key="8">
    <source>
        <dbReference type="ARBA" id="ARBA00022777"/>
    </source>
</evidence>
<feature type="compositionally biased region" description="Acidic residues" evidence="13">
    <location>
        <begin position="439"/>
        <end position="450"/>
    </location>
</feature>
<comment type="catalytic activity">
    <reaction evidence="11">
        <text>L-seryl-[protein] + ATP = O-phospho-L-seryl-[protein] + ADP + H(+)</text>
        <dbReference type="Rhea" id="RHEA:17989"/>
        <dbReference type="Rhea" id="RHEA-COMP:9863"/>
        <dbReference type="Rhea" id="RHEA-COMP:11604"/>
        <dbReference type="ChEBI" id="CHEBI:15378"/>
        <dbReference type="ChEBI" id="CHEBI:29999"/>
        <dbReference type="ChEBI" id="CHEBI:30616"/>
        <dbReference type="ChEBI" id="CHEBI:83421"/>
        <dbReference type="ChEBI" id="CHEBI:456216"/>
        <dbReference type="EC" id="2.7.11.24"/>
    </reaction>
</comment>
<dbReference type="STRING" id="6277.A0A498SJF0"/>
<dbReference type="GO" id="GO:0106310">
    <property type="term" value="F:protein serine kinase activity"/>
    <property type="evidence" value="ECO:0007669"/>
    <property type="project" value="RHEA"/>
</dbReference>
<accession>A0A498SJF0</accession>
<dbReference type="EMBL" id="UPTC01001435">
    <property type="protein sequence ID" value="VBB31885.1"/>
    <property type="molecule type" value="Genomic_DNA"/>
</dbReference>
<gene>
    <name evidence="15" type="ORF">NAV_LOCUS6676</name>
</gene>
<dbReference type="PANTHER" id="PTHR24055">
    <property type="entry name" value="MITOGEN-ACTIVATED PROTEIN KINASE"/>
    <property type="match status" value="1"/>
</dbReference>
<dbReference type="InterPro" id="IPR017441">
    <property type="entry name" value="Protein_kinase_ATP_BS"/>
</dbReference>
<comment type="catalytic activity">
    <reaction evidence="10">
        <text>L-threonyl-[protein] + ATP = O-phospho-L-threonyl-[protein] + ADP + H(+)</text>
        <dbReference type="Rhea" id="RHEA:46608"/>
        <dbReference type="Rhea" id="RHEA-COMP:11060"/>
        <dbReference type="Rhea" id="RHEA-COMP:11605"/>
        <dbReference type="ChEBI" id="CHEBI:15378"/>
        <dbReference type="ChEBI" id="CHEBI:30013"/>
        <dbReference type="ChEBI" id="CHEBI:30616"/>
        <dbReference type="ChEBI" id="CHEBI:61977"/>
        <dbReference type="ChEBI" id="CHEBI:456216"/>
        <dbReference type="EC" id="2.7.11.24"/>
    </reaction>
</comment>
<dbReference type="PROSITE" id="PS50011">
    <property type="entry name" value="PROTEIN_KINASE_DOM"/>
    <property type="match status" value="1"/>
</dbReference>
<feature type="binding site" evidence="12">
    <location>
        <position position="119"/>
    </location>
    <ligand>
        <name>ATP</name>
        <dbReference type="ChEBI" id="CHEBI:30616"/>
    </ligand>
</feature>
<keyword evidence="8" id="KW-0418">Kinase</keyword>
<evidence type="ECO:0000259" key="14">
    <source>
        <dbReference type="PROSITE" id="PS50011"/>
    </source>
</evidence>
<feature type="domain" description="Protein kinase" evidence="14">
    <location>
        <begin position="85"/>
        <end position="385"/>
    </location>
</feature>
<dbReference type="AlphaFoldDB" id="A0A498SJF0"/>
<dbReference type="InterPro" id="IPR000719">
    <property type="entry name" value="Prot_kinase_dom"/>
</dbReference>
<keyword evidence="7 12" id="KW-0547">Nucleotide-binding</keyword>
<keyword evidence="4" id="KW-0723">Serine/threonine-protein kinase</keyword>
<evidence type="ECO:0000256" key="11">
    <source>
        <dbReference type="ARBA" id="ARBA00048312"/>
    </source>
</evidence>
<evidence type="ECO:0000256" key="4">
    <source>
        <dbReference type="ARBA" id="ARBA00022527"/>
    </source>
</evidence>
<evidence type="ECO:0000313" key="15">
    <source>
        <dbReference type="EMBL" id="VBB31885.1"/>
    </source>
</evidence>
<evidence type="ECO:0000256" key="13">
    <source>
        <dbReference type="SAM" id="MobiDB-lite"/>
    </source>
</evidence>
<protein>
    <recommendedName>
        <fullName evidence="3">mitogen-activated protein kinase</fullName>
        <ecNumber evidence="3">2.7.11.24</ecNumber>
    </recommendedName>
</protein>
<dbReference type="GO" id="GO:0006970">
    <property type="term" value="P:response to osmotic stress"/>
    <property type="evidence" value="ECO:0007669"/>
    <property type="project" value="UniProtKB-ARBA"/>
</dbReference>
<dbReference type="Proteomes" id="UP000276991">
    <property type="component" value="Unassembled WGS sequence"/>
</dbReference>
<keyword evidence="5" id="KW-0597">Phosphoprotein</keyword>
<keyword evidence="9 12" id="KW-0067">ATP-binding</keyword>
<evidence type="ECO:0000256" key="5">
    <source>
        <dbReference type="ARBA" id="ARBA00022553"/>
    </source>
</evidence>
<dbReference type="InterPro" id="IPR050117">
    <property type="entry name" value="MAPK"/>
</dbReference>
<dbReference type="GO" id="GO:0004707">
    <property type="term" value="F:MAP kinase activity"/>
    <property type="evidence" value="ECO:0007669"/>
    <property type="project" value="UniProtKB-EC"/>
</dbReference>
<evidence type="ECO:0000256" key="2">
    <source>
        <dbReference type="ARBA" id="ARBA00008832"/>
    </source>
</evidence>
<name>A0A498SJF0_ACAVI</name>
<keyword evidence="16" id="KW-1185">Reference proteome</keyword>
<evidence type="ECO:0000256" key="12">
    <source>
        <dbReference type="PROSITE-ProRule" id="PRU10141"/>
    </source>
</evidence>
<dbReference type="InterPro" id="IPR011009">
    <property type="entry name" value="Kinase-like_dom_sf"/>
</dbReference>
<dbReference type="PROSITE" id="PS01351">
    <property type="entry name" value="MAPK"/>
    <property type="match status" value="1"/>
</dbReference>
<evidence type="ECO:0000313" key="16">
    <source>
        <dbReference type="Proteomes" id="UP000276991"/>
    </source>
</evidence>
<keyword evidence="6" id="KW-0808">Transferase</keyword>
<reference evidence="15 16" key="1">
    <citation type="submission" date="2018-08" db="EMBL/GenBank/DDBJ databases">
        <authorList>
            <person name="Laetsch R D."/>
            <person name="Stevens L."/>
            <person name="Kumar S."/>
            <person name="Blaxter L. M."/>
        </authorList>
    </citation>
    <scope>NUCLEOTIDE SEQUENCE [LARGE SCALE GENOMIC DNA]</scope>
</reference>
<dbReference type="PROSITE" id="PS00107">
    <property type="entry name" value="PROTEIN_KINASE_ATP"/>
    <property type="match status" value="1"/>
</dbReference>
<organism evidence="15 16">
    <name type="scientific">Acanthocheilonema viteae</name>
    <name type="common">Filarial nematode worm</name>
    <name type="synonym">Dipetalonema viteae</name>
    <dbReference type="NCBI Taxonomy" id="6277"/>
    <lineage>
        <taxon>Eukaryota</taxon>
        <taxon>Metazoa</taxon>
        <taxon>Ecdysozoa</taxon>
        <taxon>Nematoda</taxon>
        <taxon>Chromadorea</taxon>
        <taxon>Rhabditida</taxon>
        <taxon>Spirurina</taxon>
        <taxon>Spiruromorpha</taxon>
        <taxon>Filarioidea</taxon>
        <taxon>Onchocercidae</taxon>
        <taxon>Acanthocheilonema</taxon>
    </lineage>
</organism>
<dbReference type="OrthoDB" id="192887at2759"/>
<dbReference type="Pfam" id="PF00069">
    <property type="entry name" value="Pkinase"/>
    <property type="match status" value="1"/>
</dbReference>
<comment type="cofactor">
    <cofactor evidence="1">
        <name>Mg(2+)</name>
        <dbReference type="ChEBI" id="CHEBI:18420"/>
    </cofactor>
</comment>
<dbReference type="FunFam" id="1.10.510.10:FF:000684">
    <property type="entry name" value="Mitogen-activated protein kinase"/>
    <property type="match status" value="1"/>
</dbReference>
<comment type="similarity">
    <text evidence="2">Belongs to the protein kinase superfamily. CMGC Ser/Thr protein kinase family. MAP kinase subfamily.</text>
</comment>
<dbReference type="Gene3D" id="3.30.200.20">
    <property type="entry name" value="Phosphorylase Kinase, domain 1"/>
    <property type="match status" value="1"/>
</dbReference>
<evidence type="ECO:0000256" key="1">
    <source>
        <dbReference type="ARBA" id="ARBA00001946"/>
    </source>
</evidence>
<dbReference type="Gene3D" id="1.10.510.10">
    <property type="entry name" value="Transferase(Phosphotransferase) domain 1"/>
    <property type="match status" value="1"/>
</dbReference>
<dbReference type="EC" id="2.7.11.24" evidence="3"/>
<dbReference type="SUPFAM" id="SSF56112">
    <property type="entry name" value="Protein kinase-like (PK-like)"/>
    <property type="match status" value="1"/>
</dbReference>
<evidence type="ECO:0000256" key="10">
    <source>
        <dbReference type="ARBA" id="ARBA00047592"/>
    </source>
</evidence>
<evidence type="ECO:0000256" key="9">
    <source>
        <dbReference type="ARBA" id="ARBA00022840"/>
    </source>
</evidence>
<dbReference type="GO" id="GO:0005737">
    <property type="term" value="C:cytoplasm"/>
    <property type="evidence" value="ECO:0007669"/>
    <property type="project" value="UniProtKB-ARBA"/>
</dbReference>
<evidence type="ECO:0000256" key="7">
    <source>
        <dbReference type="ARBA" id="ARBA00022741"/>
    </source>
</evidence>